<dbReference type="Proteomes" id="UP000050761">
    <property type="component" value="Unassembled WGS sequence"/>
</dbReference>
<sequence>MLTYGWLLELIRVSSLVGSRKKLTSPGPPTKQVFPDCLSESIDAFGLENCAGLMRESLEHEVRNLL</sequence>
<dbReference type="EMBL" id="UZAH01030814">
    <property type="protein sequence ID" value="VDP12318.1"/>
    <property type="molecule type" value="Genomic_DNA"/>
</dbReference>
<accession>A0A183G9K8</accession>
<keyword evidence="2" id="KW-1185">Reference proteome</keyword>
<reference evidence="3" key="2">
    <citation type="submission" date="2019-09" db="UniProtKB">
        <authorList>
            <consortium name="WormBaseParasite"/>
        </authorList>
    </citation>
    <scope>IDENTIFICATION</scope>
</reference>
<name>A0A183G9K8_HELPZ</name>
<organism evidence="2 3">
    <name type="scientific">Heligmosomoides polygyrus</name>
    <name type="common">Parasitic roundworm</name>
    <dbReference type="NCBI Taxonomy" id="6339"/>
    <lineage>
        <taxon>Eukaryota</taxon>
        <taxon>Metazoa</taxon>
        <taxon>Ecdysozoa</taxon>
        <taxon>Nematoda</taxon>
        <taxon>Chromadorea</taxon>
        <taxon>Rhabditida</taxon>
        <taxon>Rhabditina</taxon>
        <taxon>Rhabditomorpha</taxon>
        <taxon>Strongyloidea</taxon>
        <taxon>Heligmosomidae</taxon>
        <taxon>Heligmosomoides</taxon>
    </lineage>
</organism>
<proteinExistence type="predicted"/>
<reference evidence="1 2" key="1">
    <citation type="submission" date="2018-11" db="EMBL/GenBank/DDBJ databases">
        <authorList>
            <consortium name="Pathogen Informatics"/>
        </authorList>
    </citation>
    <scope>NUCLEOTIDE SEQUENCE [LARGE SCALE GENOMIC DNA]</scope>
</reference>
<dbReference type="AlphaFoldDB" id="A0A183G9K8"/>
<evidence type="ECO:0000313" key="3">
    <source>
        <dbReference type="WBParaSite" id="HPBE_0001863201-mRNA-1"/>
    </source>
</evidence>
<gene>
    <name evidence="1" type="ORF">HPBE_LOCUS18631</name>
</gene>
<evidence type="ECO:0000313" key="2">
    <source>
        <dbReference type="Proteomes" id="UP000050761"/>
    </source>
</evidence>
<evidence type="ECO:0000313" key="1">
    <source>
        <dbReference type="EMBL" id="VDP12318.1"/>
    </source>
</evidence>
<accession>A0A3P8BS42</accession>
<dbReference type="WBParaSite" id="HPBE_0001863201-mRNA-1">
    <property type="protein sequence ID" value="HPBE_0001863201-mRNA-1"/>
    <property type="gene ID" value="HPBE_0001863201"/>
</dbReference>
<protein>
    <submittedName>
        <fullName evidence="1 3">Uncharacterized protein</fullName>
    </submittedName>
</protein>